<feature type="transmembrane region" description="Helical" evidence="1">
    <location>
        <begin position="139"/>
        <end position="164"/>
    </location>
</feature>
<dbReference type="Proteomes" id="UP000034166">
    <property type="component" value="Unassembled WGS sequence"/>
</dbReference>
<dbReference type="PATRIC" id="fig|1408103.3.peg.3250"/>
<dbReference type="RefSeq" id="WP_046524494.1">
    <property type="nucleotide sequence ID" value="NZ_LAYY01000015.1"/>
</dbReference>
<keyword evidence="1" id="KW-0472">Membrane</keyword>
<dbReference type="AlphaFoldDB" id="A0A0M2SUM5"/>
<gene>
    <name evidence="2" type="ORF">WQ57_14455</name>
</gene>
<keyword evidence="1" id="KW-0812">Transmembrane</keyword>
<dbReference type="GO" id="GO:0140359">
    <property type="term" value="F:ABC-type transporter activity"/>
    <property type="evidence" value="ECO:0007669"/>
    <property type="project" value="InterPro"/>
</dbReference>
<reference evidence="2 3" key="1">
    <citation type="submission" date="2015-04" db="EMBL/GenBank/DDBJ databases">
        <title>Taxonomic description and genome sequence of Bacillus campisalis sp. nov., a novel member of the genus Bacillus isolated from solar saltern.</title>
        <authorList>
            <person name="Mathan Kumar R."/>
            <person name="Kaur G."/>
            <person name="Kumar A."/>
            <person name="Singh N.K."/>
            <person name="Kaur N."/>
            <person name="Kumar N."/>
            <person name="Mayilraj S."/>
        </authorList>
    </citation>
    <scope>NUCLEOTIDE SEQUENCE [LARGE SCALE GENOMIC DNA]</scope>
    <source>
        <strain evidence="2 3">SA2-6</strain>
    </source>
</reference>
<feature type="transmembrane region" description="Helical" evidence="1">
    <location>
        <begin position="89"/>
        <end position="112"/>
    </location>
</feature>
<protein>
    <recommendedName>
        <fullName evidence="4">ABC transporter permease</fullName>
    </recommendedName>
</protein>
<evidence type="ECO:0000313" key="2">
    <source>
        <dbReference type="EMBL" id="KKK37401.1"/>
    </source>
</evidence>
<evidence type="ECO:0000313" key="3">
    <source>
        <dbReference type="Proteomes" id="UP000034166"/>
    </source>
</evidence>
<feature type="transmembrane region" description="Helical" evidence="1">
    <location>
        <begin position="235"/>
        <end position="255"/>
    </location>
</feature>
<accession>A0A0M2SUM5</accession>
<feature type="transmembrane region" description="Helical" evidence="1">
    <location>
        <begin position="212"/>
        <end position="229"/>
    </location>
</feature>
<feature type="transmembrane region" description="Helical" evidence="1">
    <location>
        <begin position="176"/>
        <end position="200"/>
    </location>
</feature>
<name>A0A0M2SUM5_9BACI</name>
<dbReference type="Pfam" id="PF12679">
    <property type="entry name" value="ABC2_membrane_2"/>
    <property type="match status" value="1"/>
</dbReference>
<proteinExistence type="predicted"/>
<evidence type="ECO:0008006" key="4">
    <source>
        <dbReference type="Google" id="ProtNLM"/>
    </source>
</evidence>
<sequence length="273" mass="30275">MNTNIVKAMIRKDLRDIFRTKSLLATIIVIPVLFSVLLPGILLGSAVFFDVEKTLGNDMGKLLETFLSQTNGILFDNAEQQMVYIFVNYLLPSFFLLVPIITASVVASNSFVGEKERRTLESLLFSPIPVRTLFISKTLASFIPSFLVSVLSFILCGFVINLLGYQLFGEMIFPTANWLVLITCLSPMVTLLTVLLNIFISARVKTFQEAQNIGGLIILPVIAMIAGQAGGLFIVGPLVMFLLSAAVLAFNLILLQRITKMNDRHVLFEKQIH</sequence>
<dbReference type="EMBL" id="LAYY01000015">
    <property type="protein sequence ID" value="KKK37401.1"/>
    <property type="molecule type" value="Genomic_DNA"/>
</dbReference>
<keyword evidence="3" id="KW-1185">Reference proteome</keyword>
<evidence type="ECO:0000256" key="1">
    <source>
        <dbReference type="SAM" id="Phobius"/>
    </source>
</evidence>
<comment type="caution">
    <text evidence="2">The sequence shown here is derived from an EMBL/GenBank/DDBJ whole genome shotgun (WGS) entry which is preliminary data.</text>
</comment>
<feature type="transmembrane region" description="Helical" evidence="1">
    <location>
        <begin position="21"/>
        <end position="49"/>
    </location>
</feature>
<dbReference type="PANTHER" id="PTHR37305:SF1">
    <property type="entry name" value="MEMBRANE PROTEIN"/>
    <property type="match status" value="1"/>
</dbReference>
<dbReference type="OrthoDB" id="72437at2"/>
<keyword evidence="1" id="KW-1133">Transmembrane helix</keyword>
<dbReference type="GO" id="GO:0005886">
    <property type="term" value="C:plasma membrane"/>
    <property type="evidence" value="ECO:0007669"/>
    <property type="project" value="UniProtKB-SubCell"/>
</dbReference>
<dbReference type="PANTHER" id="PTHR37305">
    <property type="entry name" value="INTEGRAL MEMBRANE PROTEIN-RELATED"/>
    <property type="match status" value="1"/>
</dbReference>
<organism evidence="2 3">
    <name type="scientific">Mesobacillus campisalis</name>
    <dbReference type="NCBI Taxonomy" id="1408103"/>
    <lineage>
        <taxon>Bacteria</taxon>
        <taxon>Bacillati</taxon>
        <taxon>Bacillota</taxon>
        <taxon>Bacilli</taxon>
        <taxon>Bacillales</taxon>
        <taxon>Bacillaceae</taxon>
        <taxon>Mesobacillus</taxon>
    </lineage>
</organism>